<dbReference type="AlphaFoldDB" id="A0A4Y2IMB6"/>
<name>A0A4Y2IMB6_ARAVE</name>
<evidence type="ECO:0000256" key="1">
    <source>
        <dbReference type="SAM" id="MobiDB-lite"/>
    </source>
</evidence>
<dbReference type="Proteomes" id="UP000499080">
    <property type="component" value="Unassembled WGS sequence"/>
</dbReference>
<gene>
    <name evidence="2" type="ORF">AVEN_81958_1</name>
</gene>
<dbReference type="OrthoDB" id="6428588at2759"/>
<feature type="region of interest" description="Disordered" evidence="1">
    <location>
        <begin position="51"/>
        <end position="73"/>
    </location>
</feature>
<keyword evidence="3" id="KW-1185">Reference proteome</keyword>
<protein>
    <submittedName>
        <fullName evidence="2">Uncharacterized protein</fullName>
    </submittedName>
</protein>
<evidence type="ECO:0000313" key="2">
    <source>
        <dbReference type="EMBL" id="GBM78785.1"/>
    </source>
</evidence>
<dbReference type="EMBL" id="BGPR01002779">
    <property type="protein sequence ID" value="GBM78785.1"/>
    <property type="molecule type" value="Genomic_DNA"/>
</dbReference>
<proteinExistence type="predicted"/>
<comment type="caution">
    <text evidence="2">The sequence shown here is derived from an EMBL/GenBank/DDBJ whole genome shotgun (WGS) entry which is preliminary data.</text>
</comment>
<evidence type="ECO:0000313" key="3">
    <source>
        <dbReference type="Proteomes" id="UP000499080"/>
    </source>
</evidence>
<accession>A0A4Y2IMB6</accession>
<reference evidence="2 3" key="1">
    <citation type="journal article" date="2019" name="Sci. Rep.">
        <title>Orb-weaving spider Araneus ventricosus genome elucidates the spidroin gene catalogue.</title>
        <authorList>
            <person name="Kono N."/>
            <person name="Nakamura H."/>
            <person name="Ohtoshi R."/>
            <person name="Moran D.A.P."/>
            <person name="Shinohara A."/>
            <person name="Yoshida Y."/>
            <person name="Fujiwara M."/>
            <person name="Mori M."/>
            <person name="Tomita M."/>
            <person name="Arakawa K."/>
        </authorList>
    </citation>
    <scope>NUCLEOTIDE SEQUENCE [LARGE SCALE GENOMIC DNA]</scope>
</reference>
<sequence>MAKSLADSSRFEQGEANRNEILPLIKCIPSCEDATEWLTCDTEANQLYTDDEIISSVQNKPQDDSELEETDEPKNVVVSHSKVANALEMALRYIEQNENATSTDTMFMRLCL</sequence>
<organism evidence="2 3">
    <name type="scientific">Araneus ventricosus</name>
    <name type="common">Orbweaver spider</name>
    <name type="synonym">Epeira ventricosa</name>
    <dbReference type="NCBI Taxonomy" id="182803"/>
    <lineage>
        <taxon>Eukaryota</taxon>
        <taxon>Metazoa</taxon>
        <taxon>Ecdysozoa</taxon>
        <taxon>Arthropoda</taxon>
        <taxon>Chelicerata</taxon>
        <taxon>Arachnida</taxon>
        <taxon>Araneae</taxon>
        <taxon>Araneomorphae</taxon>
        <taxon>Entelegynae</taxon>
        <taxon>Araneoidea</taxon>
        <taxon>Araneidae</taxon>
        <taxon>Araneus</taxon>
    </lineage>
</organism>